<dbReference type="HOGENOM" id="CLU_112237_2_0_3"/>
<dbReference type="STRING" id="240292.Ava_0578"/>
<sequence length="159" mass="17897">MALTTSLIPRYQSKIGWTLIYVFFYIMLMKRYWSRLLALVLVVAIGLVGCGSPDSLTGDYRQDTLAVVNTLRQALEITEDSPDKAALQAEARQKINDFSARYQRVNSVSGLNSFTTMRTALNSLAGHYSSYPNRPVPQKLKSRLEQEFKQVESALKRGA</sequence>
<organism evidence="2 3">
    <name type="scientific">Trichormus variabilis (strain ATCC 29413 / PCC 7937)</name>
    <name type="common">Anabaena variabilis</name>
    <dbReference type="NCBI Taxonomy" id="240292"/>
    <lineage>
        <taxon>Bacteria</taxon>
        <taxon>Bacillati</taxon>
        <taxon>Cyanobacteriota</taxon>
        <taxon>Cyanophyceae</taxon>
        <taxon>Nostocales</taxon>
        <taxon>Nostocaceae</taxon>
        <taxon>Trichormus</taxon>
    </lineage>
</organism>
<dbReference type="GO" id="GO:0009523">
    <property type="term" value="C:photosystem II"/>
    <property type="evidence" value="ECO:0007669"/>
    <property type="project" value="InterPro"/>
</dbReference>
<dbReference type="InterPro" id="IPR025585">
    <property type="entry name" value="PSII_Psb27"/>
</dbReference>
<keyword evidence="1" id="KW-0449">Lipoprotein</keyword>
<gene>
    <name evidence="1" type="primary">psb27</name>
    <name evidence="2" type="ordered locus">Ava_0578</name>
</gene>
<dbReference type="Gene3D" id="1.20.58.810">
    <property type="entry name" value="Photosystem II Pbs27"/>
    <property type="match status" value="1"/>
</dbReference>
<dbReference type="NCBIfam" id="TIGR03044">
    <property type="entry name" value="PS_II_psb27"/>
    <property type="match status" value="1"/>
</dbReference>
<comment type="subcellular location">
    <subcellularLocation>
        <location evidence="1">Cellular thylakoid membrane</location>
        <topology evidence="1">Lipid-anchor</topology>
        <orientation evidence="1">Lumenal side</orientation>
    </subcellularLocation>
    <text evidence="1">Associated with PSII on the lumenal side of the thylakoid membrane.</text>
</comment>
<dbReference type="Pfam" id="PF13326">
    <property type="entry name" value="PSII_Pbs27"/>
    <property type="match status" value="1"/>
</dbReference>
<protein>
    <recommendedName>
        <fullName evidence="1">Photosystem II lipoprotein Psb27</fullName>
    </recommendedName>
    <alternativeName>
        <fullName evidence="1">Photosystem II 11 kDa protein</fullName>
    </alternativeName>
</protein>
<comment type="function">
    <text evidence="1">Plays a role in the repair and/or biogenesis of the calcium-manganese-oxide cluster on the lumenal face of the thylakoid membrane. Its presence in a photosystem II (PSII) preparation prevents binding of some small extrinsic subunits and thus assembly of calcium-manganese-oxide cluster.</text>
</comment>
<dbReference type="EMBL" id="CP000117">
    <property type="protein sequence ID" value="ABA20202.1"/>
    <property type="molecule type" value="Genomic_DNA"/>
</dbReference>
<dbReference type="AlphaFoldDB" id="Q3MFN4"/>
<evidence type="ECO:0000313" key="2">
    <source>
        <dbReference type="EMBL" id="ABA20202.1"/>
    </source>
</evidence>
<dbReference type="PANTHER" id="PTHR34041">
    <property type="entry name" value="PHOTOSYSTEM II REPAIR PROTEIN PSB27-H1, CHLOROPLASTIC"/>
    <property type="match status" value="1"/>
</dbReference>
<dbReference type="InterPro" id="IPR017488">
    <property type="entry name" value="PSII_Psb27_cyano_bac"/>
</dbReference>
<accession>Q3MFN4</accession>
<dbReference type="InterPro" id="IPR038450">
    <property type="entry name" value="PSII_Psb27_sf"/>
</dbReference>
<dbReference type="PANTHER" id="PTHR34041:SF1">
    <property type="entry name" value="PHOTOSYSTEM II REPAIR PROTEIN PSB27-H1, CHLOROPLASTIC"/>
    <property type="match status" value="1"/>
</dbReference>
<dbReference type="GO" id="GO:0010206">
    <property type="term" value="P:photosystem II repair"/>
    <property type="evidence" value="ECO:0007669"/>
    <property type="project" value="UniProtKB-UniRule"/>
</dbReference>
<dbReference type="GO" id="GO:0010207">
    <property type="term" value="P:photosystem II assembly"/>
    <property type="evidence" value="ECO:0007669"/>
    <property type="project" value="UniProtKB-UniRule"/>
</dbReference>
<dbReference type="GO" id="GO:0031977">
    <property type="term" value="C:thylakoid lumen"/>
    <property type="evidence" value="ECO:0007669"/>
    <property type="project" value="UniProtKB-UniRule"/>
</dbReference>
<keyword evidence="1" id="KW-0564">Palmitate</keyword>
<comment type="subunit">
    <text evidence="1">Monomer. Forms a complex with a monomeric, partially assembled PSII. This is probably the complex in which D1 is assembled and/or replaced.</text>
</comment>
<dbReference type="KEGG" id="ava:Ava_0578"/>
<keyword evidence="1" id="KW-0472">Membrane</keyword>
<evidence type="ECO:0000256" key="1">
    <source>
        <dbReference type="HAMAP-Rule" id="MF_01481"/>
    </source>
</evidence>
<name>Q3MFN4_TRIV2</name>
<dbReference type="eggNOG" id="ENOG5031CPI">
    <property type="taxonomic scope" value="Bacteria"/>
</dbReference>
<dbReference type="GO" id="GO:0031676">
    <property type="term" value="C:plasma membrane-derived thylakoid membrane"/>
    <property type="evidence" value="ECO:0007669"/>
    <property type="project" value="UniProtKB-SubCell"/>
</dbReference>
<dbReference type="HAMAP" id="MF_01481">
    <property type="entry name" value="PSII_Psb27"/>
    <property type="match status" value="1"/>
</dbReference>
<comment type="similarity">
    <text evidence="1">Belongs to the Psb27 family.</text>
</comment>
<keyword evidence="1" id="KW-0793">Thylakoid</keyword>
<reference evidence="3" key="1">
    <citation type="journal article" date="2014" name="Stand. Genomic Sci.">
        <title>Complete genome sequence of Anabaena variabilis ATCC 29413.</title>
        <authorList>
            <person name="Thiel T."/>
            <person name="Pratte B.S."/>
            <person name="Zhong J."/>
            <person name="Goodwin L."/>
            <person name="Copeland A."/>
            <person name="Lucas S."/>
            <person name="Han C."/>
            <person name="Pitluck S."/>
            <person name="Land M.L."/>
            <person name="Kyrpides N.C."/>
            <person name="Woyke T."/>
        </authorList>
    </citation>
    <scope>NUCLEOTIDE SEQUENCE [LARGE SCALE GENOMIC DNA]</scope>
    <source>
        <strain evidence="3">ATCC 29413 / PCC 7937</strain>
    </source>
</reference>
<dbReference type="Proteomes" id="UP000002533">
    <property type="component" value="Chromosome"/>
</dbReference>
<proteinExistence type="inferred from homology"/>
<evidence type="ECO:0000313" key="3">
    <source>
        <dbReference type="Proteomes" id="UP000002533"/>
    </source>
</evidence>
<keyword evidence="1" id="KW-0732">Signal</keyword>